<dbReference type="PROSITE" id="PS00662">
    <property type="entry name" value="T2SP_E"/>
    <property type="match status" value="1"/>
</dbReference>
<dbReference type="Gene3D" id="3.40.50.300">
    <property type="entry name" value="P-loop containing nucleotide triphosphate hydrolases"/>
    <property type="match status" value="1"/>
</dbReference>
<dbReference type="GO" id="GO:0005524">
    <property type="term" value="F:ATP binding"/>
    <property type="evidence" value="ECO:0007669"/>
    <property type="project" value="UniProtKB-KW"/>
</dbReference>
<keyword evidence="1" id="KW-0547">Nucleotide-binding</keyword>
<dbReference type="GO" id="GO:0016887">
    <property type="term" value="F:ATP hydrolysis activity"/>
    <property type="evidence" value="ECO:0007669"/>
    <property type="project" value="TreeGrafter"/>
</dbReference>
<protein>
    <submittedName>
        <fullName evidence="4">Unannotated protein</fullName>
    </submittedName>
</protein>
<sequence>MALKRGKRDEDNRAAADLAVPLPRPVERLHSGATPLGDLLIAEGLITAAMLADALTTQASTNEPLGLILLRSGSLTDEALLSMLAHQQDLSAVDLRHQSPTPEALALVPEEVARQYGILPLLVEGGELVVVTADPHPGLAPQLATQLGISVKVTVSTRADVERMMATHYDALTGISQQIDAFLGARGGADINYDALDVQGDDAPVVRVVDMILSQAVRDRASDVHLESRNNAFLVRFRIDGALRDVSTLPASMAGPIAGRIKVMAGMNIVERRRPQDGQIGSRTDGRDLDIRVSSVGTVWGEKLVLRLLDRSKPAMKLSQLGMSDIAYKRFAEAIATPYGMVVCAGPTGAGKTTTLYASLREVNAEERSITTIEDPVEYMFPGITQISINEQAGVTFATGLRAILRQDPDVILVGEIRDQETARIAIQAALTGHLVFSSLHATDSVSALYRFIDMGVEPFLVASAVRAIVGQRLVRRLCTGCARDLSPAPEELAFWEKIGGSTSGGFRTSTGCNRCSGTGYVERIGIYEVLDVDAEISERLVHSRPSSDAMRDLAVANGLVSLRAESVRLVEEGVTSILEVMRSVHTL</sequence>
<dbReference type="Gene3D" id="3.30.450.90">
    <property type="match status" value="1"/>
</dbReference>
<dbReference type="AlphaFoldDB" id="A0A6J7QPF4"/>
<feature type="domain" description="Bacterial type II secretion system protein E" evidence="3">
    <location>
        <begin position="405"/>
        <end position="419"/>
    </location>
</feature>
<dbReference type="SUPFAM" id="SSF52540">
    <property type="entry name" value="P-loop containing nucleoside triphosphate hydrolases"/>
    <property type="match status" value="1"/>
</dbReference>
<evidence type="ECO:0000256" key="1">
    <source>
        <dbReference type="ARBA" id="ARBA00022741"/>
    </source>
</evidence>
<proteinExistence type="predicted"/>
<evidence type="ECO:0000259" key="3">
    <source>
        <dbReference type="PROSITE" id="PS00662"/>
    </source>
</evidence>
<gene>
    <name evidence="4" type="ORF">UFOPK3992_01586</name>
</gene>
<dbReference type="SUPFAM" id="SSF160246">
    <property type="entry name" value="EspE N-terminal domain-like"/>
    <property type="match status" value="1"/>
</dbReference>
<dbReference type="CDD" id="cd01129">
    <property type="entry name" value="PulE-GspE-like"/>
    <property type="match status" value="1"/>
</dbReference>
<accession>A0A6J7QPF4</accession>
<reference evidence="4" key="1">
    <citation type="submission" date="2020-05" db="EMBL/GenBank/DDBJ databases">
        <authorList>
            <person name="Chiriac C."/>
            <person name="Salcher M."/>
            <person name="Ghai R."/>
            <person name="Kavagutti S V."/>
        </authorList>
    </citation>
    <scope>NUCLEOTIDE SEQUENCE</scope>
</reference>
<dbReference type="EMBL" id="CAFBOZ010000259">
    <property type="protein sequence ID" value="CAB5018796.1"/>
    <property type="molecule type" value="Genomic_DNA"/>
</dbReference>
<dbReference type="InterPro" id="IPR037257">
    <property type="entry name" value="T2SS_E_N_sf"/>
</dbReference>
<dbReference type="GO" id="GO:0005886">
    <property type="term" value="C:plasma membrane"/>
    <property type="evidence" value="ECO:0007669"/>
    <property type="project" value="TreeGrafter"/>
</dbReference>
<evidence type="ECO:0000256" key="2">
    <source>
        <dbReference type="ARBA" id="ARBA00022840"/>
    </source>
</evidence>
<dbReference type="Gene3D" id="3.30.300.160">
    <property type="entry name" value="Type II secretion system, protein E, N-terminal domain"/>
    <property type="match status" value="1"/>
</dbReference>
<dbReference type="PANTHER" id="PTHR30258">
    <property type="entry name" value="TYPE II SECRETION SYSTEM PROTEIN GSPE-RELATED"/>
    <property type="match status" value="1"/>
</dbReference>
<keyword evidence="2" id="KW-0067">ATP-binding</keyword>
<dbReference type="InterPro" id="IPR001482">
    <property type="entry name" value="T2SS/T4SS_dom"/>
</dbReference>
<name>A0A6J7QPF4_9ZZZZ</name>
<dbReference type="Pfam" id="PF05157">
    <property type="entry name" value="MshEN"/>
    <property type="match status" value="1"/>
</dbReference>
<dbReference type="Pfam" id="PF00437">
    <property type="entry name" value="T2SSE"/>
    <property type="match status" value="1"/>
</dbReference>
<dbReference type="InterPro" id="IPR007831">
    <property type="entry name" value="T2SS_GspE_N"/>
</dbReference>
<dbReference type="PANTHER" id="PTHR30258:SF2">
    <property type="entry name" value="COMG OPERON PROTEIN 1"/>
    <property type="match status" value="1"/>
</dbReference>
<evidence type="ECO:0000313" key="4">
    <source>
        <dbReference type="EMBL" id="CAB5018796.1"/>
    </source>
</evidence>
<dbReference type="InterPro" id="IPR027417">
    <property type="entry name" value="P-loop_NTPase"/>
</dbReference>
<organism evidence="4">
    <name type="scientific">freshwater metagenome</name>
    <dbReference type="NCBI Taxonomy" id="449393"/>
    <lineage>
        <taxon>unclassified sequences</taxon>
        <taxon>metagenomes</taxon>
        <taxon>ecological metagenomes</taxon>
    </lineage>
</organism>